<feature type="transmembrane region" description="Helical" evidence="1">
    <location>
        <begin position="84"/>
        <end position="103"/>
    </location>
</feature>
<keyword evidence="1" id="KW-0812">Transmembrane</keyword>
<keyword evidence="1" id="KW-0472">Membrane</keyword>
<reference evidence="2" key="1">
    <citation type="submission" date="2022-06" db="EMBL/GenBank/DDBJ databases">
        <authorList>
            <person name="Berger JAMES D."/>
            <person name="Berger JAMES D."/>
        </authorList>
    </citation>
    <scope>NUCLEOTIDE SEQUENCE [LARGE SCALE GENOMIC DNA]</scope>
</reference>
<name>A0AA85J3G0_TRIRE</name>
<evidence type="ECO:0000313" key="2">
    <source>
        <dbReference type="Proteomes" id="UP000050795"/>
    </source>
</evidence>
<protein>
    <submittedName>
        <fullName evidence="3">Uncharacterized protein</fullName>
    </submittedName>
</protein>
<keyword evidence="1" id="KW-1133">Transmembrane helix</keyword>
<feature type="transmembrane region" description="Helical" evidence="1">
    <location>
        <begin position="171"/>
        <end position="194"/>
    </location>
</feature>
<dbReference type="AlphaFoldDB" id="A0AA85J3G0"/>
<feature type="transmembrane region" description="Helical" evidence="1">
    <location>
        <begin position="236"/>
        <end position="257"/>
    </location>
</feature>
<reference evidence="3" key="2">
    <citation type="submission" date="2023-11" db="UniProtKB">
        <authorList>
            <consortium name="WormBaseParasite"/>
        </authorList>
    </citation>
    <scope>IDENTIFICATION</scope>
</reference>
<dbReference type="Proteomes" id="UP000050795">
    <property type="component" value="Unassembled WGS sequence"/>
</dbReference>
<dbReference type="WBParaSite" id="TREG1_126350.4">
    <property type="protein sequence ID" value="TREG1_126350.4"/>
    <property type="gene ID" value="TREG1_126350"/>
</dbReference>
<accession>A0AA85J3G0</accession>
<evidence type="ECO:0000256" key="1">
    <source>
        <dbReference type="SAM" id="Phobius"/>
    </source>
</evidence>
<keyword evidence="2" id="KW-1185">Reference proteome</keyword>
<feature type="transmembrane region" description="Helical" evidence="1">
    <location>
        <begin position="110"/>
        <end position="133"/>
    </location>
</feature>
<proteinExistence type="predicted"/>
<feature type="transmembrane region" description="Helical" evidence="1">
    <location>
        <begin position="13"/>
        <end position="32"/>
    </location>
</feature>
<sequence>MNNFENAYIRRQTLLQISVYSMMVGFVPSLVSPKIKSQETQKPIFASFILFLINMTLMILVTVGLVILFSFVPSITRFFMEHSYLAYIIMSVATIPLLLVTLVREIRLNFFAVHILIWVMVISWSVIVAAVYSPVDLKYGLIALAVTILFTLGVVLVAMKLPQLSEKGFNVLLAISAVLGVLAVVVRISCYSMNKLKEGLIFCKLLAVPVVLFIHSVMFICVNVRRWIMWWFTPNTIDVILASIIWCHMISLFAQIYSSLI</sequence>
<organism evidence="2 3">
    <name type="scientific">Trichobilharzia regenti</name>
    <name type="common">Nasal bird schistosome</name>
    <dbReference type="NCBI Taxonomy" id="157069"/>
    <lineage>
        <taxon>Eukaryota</taxon>
        <taxon>Metazoa</taxon>
        <taxon>Spiralia</taxon>
        <taxon>Lophotrochozoa</taxon>
        <taxon>Platyhelminthes</taxon>
        <taxon>Trematoda</taxon>
        <taxon>Digenea</taxon>
        <taxon>Strigeidida</taxon>
        <taxon>Schistosomatoidea</taxon>
        <taxon>Schistosomatidae</taxon>
        <taxon>Trichobilharzia</taxon>
    </lineage>
</organism>
<feature type="transmembrane region" description="Helical" evidence="1">
    <location>
        <begin position="206"/>
        <end position="224"/>
    </location>
</feature>
<feature type="transmembrane region" description="Helical" evidence="1">
    <location>
        <begin position="44"/>
        <end position="72"/>
    </location>
</feature>
<evidence type="ECO:0000313" key="3">
    <source>
        <dbReference type="WBParaSite" id="TREG1_126350.4"/>
    </source>
</evidence>
<feature type="transmembrane region" description="Helical" evidence="1">
    <location>
        <begin position="139"/>
        <end position="159"/>
    </location>
</feature>